<name>A0A6G1ZHV9_9BACT</name>
<organism evidence="1">
    <name type="scientific">Parabacteroides goldsteinii</name>
    <dbReference type="NCBI Taxonomy" id="328812"/>
    <lineage>
        <taxon>Bacteria</taxon>
        <taxon>Pseudomonadati</taxon>
        <taxon>Bacteroidota</taxon>
        <taxon>Bacteroidia</taxon>
        <taxon>Bacteroidales</taxon>
        <taxon>Tannerellaceae</taxon>
        <taxon>Parabacteroides</taxon>
    </lineage>
</organism>
<dbReference type="RefSeq" id="WP_010800104.1">
    <property type="nucleotide sequence ID" value="NZ_CAJSYT010000021.1"/>
</dbReference>
<proteinExistence type="predicted"/>
<evidence type="ECO:0008006" key="2">
    <source>
        <dbReference type="Google" id="ProtNLM"/>
    </source>
</evidence>
<comment type="caution">
    <text evidence="1">The sequence shown here is derived from an EMBL/GenBank/DDBJ whole genome shotgun (WGS) entry which is preliminary data.</text>
</comment>
<evidence type="ECO:0000313" key="1">
    <source>
        <dbReference type="EMBL" id="MRY13554.1"/>
    </source>
</evidence>
<dbReference type="AlphaFoldDB" id="A0A6G1ZHV9"/>
<protein>
    <recommendedName>
        <fullName evidence="2">Transglutaminase domain-containing protein</fullName>
    </recommendedName>
</protein>
<accession>A0A6G1ZHV9</accession>
<sequence length="474" mass="55614">MKQFLAISIVSILSVASYGQNTFQEQFDTFKNEVHQQYVVYNDSINKVFIKSIEENWIKFQTNHPIPVPKKPIPQMDVQIAPEESDSTLELEIDSIIRQKASSEDVNLWDAPISNKEKGQKTMVSYYGSELQFLYFPEYKYFLTNLDEKTIASVWEQLSDSPYTELINTLLFYKNDMNLNDWGMFQLLSRITEKFYPGRRNEQTIFSIFIMNQLGFRMKIGRCNNRLIHLVPFQTTVYGKPFINFDGEKYYILEDTNTDGGIYSYTIDYPNTIKHINLHAQRPFRLSLSLHAKQCHVGDKEYSININKNLIDLFQTYPQTEISVYANTPLSNITRKSLEKELLPQLSDKTEQEAVNYLLQFVQTSFEYKNDLQQFGYEKFFFAEELFYYPFSDCEDRSVLFSQLVRRFLGLQVVLLDYPDHVTTAVKFNRPVSGDFINVEGEKYIICDPTYLHAKVGQSIPRYKEQKAQIYILD</sequence>
<gene>
    <name evidence="1" type="ORF">GKE01_19095</name>
</gene>
<reference evidence="1" key="1">
    <citation type="journal article" date="2019" name="Nat. Med.">
        <title>A library of human gut bacterial isolates paired with longitudinal multiomics data enables mechanistic microbiome research.</title>
        <authorList>
            <person name="Poyet M."/>
            <person name="Groussin M."/>
            <person name="Gibbons S.M."/>
            <person name="Avila-Pacheco J."/>
            <person name="Jiang X."/>
            <person name="Kearney S.M."/>
            <person name="Perrotta A.R."/>
            <person name="Berdy B."/>
            <person name="Zhao S."/>
            <person name="Lieberman T.D."/>
            <person name="Swanson P.K."/>
            <person name="Smith M."/>
            <person name="Roesemann S."/>
            <person name="Alexander J.E."/>
            <person name="Rich S.A."/>
            <person name="Livny J."/>
            <person name="Vlamakis H."/>
            <person name="Clish C."/>
            <person name="Bullock K."/>
            <person name="Deik A."/>
            <person name="Scott J."/>
            <person name="Pierce K.A."/>
            <person name="Xavier R.J."/>
            <person name="Alm E.J."/>
        </authorList>
    </citation>
    <scope>NUCLEOTIDE SEQUENCE</scope>
    <source>
        <strain evidence="1">BIOML-A4</strain>
    </source>
</reference>
<dbReference type="EMBL" id="WKLP01000031">
    <property type="protein sequence ID" value="MRY13554.1"/>
    <property type="molecule type" value="Genomic_DNA"/>
</dbReference>